<dbReference type="EMBL" id="JAIWYP010000006">
    <property type="protein sequence ID" value="KAH3815751.1"/>
    <property type="molecule type" value="Genomic_DNA"/>
</dbReference>
<dbReference type="Proteomes" id="UP000828390">
    <property type="component" value="Unassembled WGS sequence"/>
</dbReference>
<evidence type="ECO:0000313" key="2">
    <source>
        <dbReference type="Proteomes" id="UP000828390"/>
    </source>
</evidence>
<protein>
    <submittedName>
        <fullName evidence="1">Uncharacterized protein</fullName>
    </submittedName>
</protein>
<evidence type="ECO:0000313" key="1">
    <source>
        <dbReference type="EMBL" id="KAH3815751.1"/>
    </source>
</evidence>
<comment type="caution">
    <text evidence="1">The sequence shown here is derived from an EMBL/GenBank/DDBJ whole genome shotgun (WGS) entry which is preliminary data.</text>
</comment>
<gene>
    <name evidence="1" type="ORF">DPMN_144282</name>
</gene>
<accession>A0A9D4JKH9</accession>
<proteinExistence type="predicted"/>
<reference evidence="1" key="2">
    <citation type="submission" date="2020-11" db="EMBL/GenBank/DDBJ databases">
        <authorList>
            <person name="McCartney M.A."/>
            <person name="Auch B."/>
            <person name="Kono T."/>
            <person name="Mallez S."/>
            <person name="Becker A."/>
            <person name="Gohl D.M."/>
            <person name="Silverstein K.A.T."/>
            <person name="Koren S."/>
            <person name="Bechman K.B."/>
            <person name="Herman A."/>
            <person name="Abrahante J.E."/>
            <person name="Garbe J."/>
        </authorList>
    </citation>
    <scope>NUCLEOTIDE SEQUENCE</scope>
    <source>
        <strain evidence="1">Duluth1</strain>
        <tissue evidence="1">Whole animal</tissue>
    </source>
</reference>
<organism evidence="1 2">
    <name type="scientific">Dreissena polymorpha</name>
    <name type="common">Zebra mussel</name>
    <name type="synonym">Mytilus polymorpha</name>
    <dbReference type="NCBI Taxonomy" id="45954"/>
    <lineage>
        <taxon>Eukaryota</taxon>
        <taxon>Metazoa</taxon>
        <taxon>Spiralia</taxon>
        <taxon>Lophotrochozoa</taxon>
        <taxon>Mollusca</taxon>
        <taxon>Bivalvia</taxon>
        <taxon>Autobranchia</taxon>
        <taxon>Heteroconchia</taxon>
        <taxon>Euheterodonta</taxon>
        <taxon>Imparidentia</taxon>
        <taxon>Neoheterodontei</taxon>
        <taxon>Myida</taxon>
        <taxon>Dreissenoidea</taxon>
        <taxon>Dreissenidae</taxon>
        <taxon>Dreissena</taxon>
    </lineage>
</organism>
<name>A0A9D4JKH9_DREPO</name>
<dbReference type="AlphaFoldDB" id="A0A9D4JKH9"/>
<reference evidence="1" key="1">
    <citation type="journal article" date="2019" name="bioRxiv">
        <title>The Genome of the Zebra Mussel, Dreissena polymorpha: A Resource for Invasive Species Research.</title>
        <authorList>
            <person name="McCartney M.A."/>
            <person name="Auch B."/>
            <person name="Kono T."/>
            <person name="Mallez S."/>
            <person name="Zhang Y."/>
            <person name="Obille A."/>
            <person name="Becker A."/>
            <person name="Abrahante J.E."/>
            <person name="Garbe J."/>
            <person name="Badalamenti J.P."/>
            <person name="Herman A."/>
            <person name="Mangelson H."/>
            <person name="Liachko I."/>
            <person name="Sullivan S."/>
            <person name="Sone E.D."/>
            <person name="Koren S."/>
            <person name="Silverstein K.A.T."/>
            <person name="Beckman K.B."/>
            <person name="Gohl D.M."/>
        </authorList>
    </citation>
    <scope>NUCLEOTIDE SEQUENCE</scope>
    <source>
        <strain evidence="1">Duluth1</strain>
        <tissue evidence="1">Whole animal</tissue>
    </source>
</reference>
<sequence>MSSQVNENSQKCSEAIKRSNYNEQYARKNKVKILDVKEDQQETIQQLTTKVLNILKDKGIQIQTEQLLAIHGIPSKKENIRPVILKLDSNNYKTLIMRKRNELKAAGHRLVDDVTALNSALFNRLSLHPSIETTCFFNGSVLL</sequence>
<keyword evidence="2" id="KW-1185">Reference proteome</keyword>